<dbReference type="PRINTS" id="PR00260">
    <property type="entry name" value="CHEMTRNSDUCR"/>
</dbReference>
<sequence length="455" mass="49883">MAGQAGIGHGFAQGRQASLAGCMRRKGCHMDSVETDHDSAKESPLDAELKFARQRRLRMALMQGLAALAWGTVVALVNHLWIGANPWVVVPLAFGSVAMGLLLSRIRLWPRRDSLPDIISDDLGLLEQCFAILQKQVTVTIKTSESAVLEMVERLNRVHRLSAELQEQINNAVQRSQVLSQSSLTEAGRNGDALQSLTQHQRSFVEARKQNQERIRKVVDQVRHLTPLAVMIADISRQTNLLSINASIEAARAGAEGAGFKVVAAEVRRLSAQTAEAASQITEGINAVALAIDGELESASQLESDSANDQFTELAQHVSEISQKLTEVVPYLVDLSRTMDDGMREVTTDIINALGNMQFQDINRQVLEQVESALGSLSDHSAALYKLVGGKAPPPPEKLEELMARWTNNYVTHSQRVAHAEVERIRHLDVEMPLSQAPAPKLELAESEGPKIELF</sequence>
<dbReference type="GO" id="GO:0004888">
    <property type="term" value="F:transmembrane signaling receptor activity"/>
    <property type="evidence" value="ECO:0007669"/>
    <property type="project" value="InterPro"/>
</dbReference>
<evidence type="ECO:0000256" key="1">
    <source>
        <dbReference type="ARBA" id="ARBA00023224"/>
    </source>
</evidence>
<reference evidence="6 7" key="1">
    <citation type="submission" date="2019-02" db="EMBL/GenBank/DDBJ databases">
        <title>Aquabacterium sp. strain KMB7.</title>
        <authorList>
            <person name="Chen W.-M."/>
        </authorList>
    </citation>
    <scope>NUCLEOTIDE SEQUENCE [LARGE SCALE GENOMIC DNA]</scope>
    <source>
        <strain evidence="6 7">KMB7</strain>
    </source>
</reference>
<proteinExistence type="inferred from homology"/>
<dbReference type="Gene3D" id="1.10.287.950">
    <property type="entry name" value="Methyl-accepting chemotaxis protein"/>
    <property type="match status" value="1"/>
</dbReference>
<evidence type="ECO:0000313" key="6">
    <source>
        <dbReference type="EMBL" id="TBO31512.1"/>
    </source>
</evidence>
<comment type="caution">
    <text evidence="6">The sequence shown here is derived from an EMBL/GenBank/DDBJ whole genome shotgun (WGS) entry which is preliminary data.</text>
</comment>
<evidence type="ECO:0000256" key="4">
    <source>
        <dbReference type="SAM" id="Phobius"/>
    </source>
</evidence>
<dbReference type="PANTHER" id="PTHR32089">
    <property type="entry name" value="METHYL-ACCEPTING CHEMOTAXIS PROTEIN MCPB"/>
    <property type="match status" value="1"/>
</dbReference>
<dbReference type="Proteomes" id="UP000292120">
    <property type="component" value="Unassembled WGS sequence"/>
</dbReference>
<keyword evidence="4" id="KW-1133">Transmembrane helix</keyword>
<feature type="transmembrane region" description="Helical" evidence="4">
    <location>
        <begin position="87"/>
        <end position="104"/>
    </location>
</feature>
<dbReference type="GO" id="GO:0007165">
    <property type="term" value="P:signal transduction"/>
    <property type="evidence" value="ECO:0007669"/>
    <property type="project" value="UniProtKB-KW"/>
</dbReference>
<evidence type="ECO:0000259" key="5">
    <source>
        <dbReference type="PROSITE" id="PS50111"/>
    </source>
</evidence>
<comment type="similarity">
    <text evidence="2">Belongs to the methyl-accepting chemotaxis (MCP) protein family.</text>
</comment>
<keyword evidence="7" id="KW-1185">Reference proteome</keyword>
<dbReference type="SUPFAM" id="SSF58104">
    <property type="entry name" value="Methyl-accepting chemotaxis protein (MCP) signaling domain"/>
    <property type="match status" value="1"/>
</dbReference>
<gene>
    <name evidence="6" type="ORF">EYS42_09820</name>
</gene>
<evidence type="ECO:0000256" key="2">
    <source>
        <dbReference type="ARBA" id="ARBA00029447"/>
    </source>
</evidence>
<dbReference type="SMART" id="SM00283">
    <property type="entry name" value="MA"/>
    <property type="match status" value="1"/>
</dbReference>
<dbReference type="InterPro" id="IPR004090">
    <property type="entry name" value="Chemotax_Me-accpt_rcpt"/>
</dbReference>
<feature type="transmembrane region" description="Helical" evidence="4">
    <location>
        <begin position="60"/>
        <end position="81"/>
    </location>
</feature>
<dbReference type="Pfam" id="PF00015">
    <property type="entry name" value="MCPsignal"/>
    <property type="match status" value="1"/>
</dbReference>
<name>A0A4Q9H4K6_9BURK</name>
<dbReference type="PROSITE" id="PS50111">
    <property type="entry name" value="CHEMOTAXIS_TRANSDUC_2"/>
    <property type="match status" value="1"/>
</dbReference>
<evidence type="ECO:0000313" key="7">
    <source>
        <dbReference type="Proteomes" id="UP000292120"/>
    </source>
</evidence>
<protein>
    <submittedName>
        <fullName evidence="6">Methyl-accepting chemotaxis protein</fullName>
    </submittedName>
</protein>
<evidence type="ECO:0000256" key="3">
    <source>
        <dbReference type="PROSITE-ProRule" id="PRU00284"/>
    </source>
</evidence>
<dbReference type="GO" id="GO:0016020">
    <property type="term" value="C:membrane"/>
    <property type="evidence" value="ECO:0007669"/>
    <property type="project" value="InterPro"/>
</dbReference>
<accession>A0A4Q9H4K6</accession>
<keyword evidence="1 3" id="KW-0807">Transducer</keyword>
<feature type="domain" description="Methyl-accepting transducer" evidence="5">
    <location>
        <begin position="144"/>
        <end position="378"/>
    </location>
</feature>
<dbReference type="EMBL" id="SIXI01000003">
    <property type="protein sequence ID" value="TBO31512.1"/>
    <property type="molecule type" value="Genomic_DNA"/>
</dbReference>
<keyword evidence="4" id="KW-0812">Transmembrane</keyword>
<dbReference type="PANTHER" id="PTHR32089:SF112">
    <property type="entry name" value="LYSOZYME-LIKE PROTEIN-RELATED"/>
    <property type="match status" value="1"/>
</dbReference>
<dbReference type="OrthoDB" id="8781344at2"/>
<dbReference type="GO" id="GO:0006935">
    <property type="term" value="P:chemotaxis"/>
    <property type="evidence" value="ECO:0007669"/>
    <property type="project" value="InterPro"/>
</dbReference>
<organism evidence="6 7">
    <name type="scientific">Aquabacterium lacunae</name>
    <dbReference type="NCBI Taxonomy" id="2528630"/>
    <lineage>
        <taxon>Bacteria</taxon>
        <taxon>Pseudomonadati</taxon>
        <taxon>Pseudomonadota</taxon>
        <taxon>Betaproteobacteria</taxon>
        <taxon>Burkholderiales</taxon>
        <taxon>Aquabacterium</taxon>
    </lineage>
</organism>
<keyword evidence="4" id="KW-0472">Membrane</keyword>
<dbReference type="InterPro" id="IPR004089">
    <property type="entry name" value="MCPsignal_dom"/>
</dbReference>
<dbReference type="AlphaFoldDB" id="A0A4Q9H4K6"/>